<dbReference type="Pfam" id="PF01066">
    <property type="entry name" value="CDP-OH_P_transf"/>
    <property type="match status" value="1"/>
</dbReference>
<dbReference type="GO" id="GO:0016780">
    <property type="term" value="F:phosphotransferase activity, for other substituted phosphate groups"/>
    <property type="evidence" value="ECO:0007669"/>
    <property type="project" value="InterPro"/>
</dbReference>
<dbReference type="AlphaFoldDB" id="A0A6I4YM11"/>
<gene>
    <name evidence="3" type="ORF">GLX28_00885</name>
</gene>
<comment type="similarity">
    <text evidence="2">Belongs to the CDP-alcohol phosphatidyltransferase class-I family.</text>
</comment>
<organism evidence="3 4">
    <name type="scientific">Deinococcus xianganensis</name>
    <dbReference type="NCBI Taxonomy" id="1507289"/>
    <lineage>
        <taxon>Bacteria</taxon>
        <taxon>Thermotogati</taxon>
        <taxon>Deinococcota</taxon>
        <taxon>Deinococci</taxon>
        <taxon>Deinococcales</taxon>
        <taxon>Deinococcaceae</taxon>
        <taxon>Deinococcus</taxon>
    </lineage>
</organism>
<accession>A0A6I4YM11</accession>
<evidence type="ECO:0000313" key="4">
    <source>
        <dbReference type="Proteomes" id="UP000430519"/>
    </source>
</evidence>
<dbReference type="InterPro" id="IPR000462">
    <property type="entry name" value="CDP-OH_P_trans"/>
</dbReference>
<evidence type="ECO:0000313" key="3">
    <source>
        <dbReference type="EMBL" id="MXV18193.1"/>
    </source>
</evidence>
<comment type="caution">
    <text evidence="3">The sequence shown here is derived from an EMBL/GenBank/DDBJ whole genome shotgun (WGS) entry which is preliminary data.</text>
</comment>
<dbReference type="InterPro" id="IPR043130">
    <property type="entry name" value="CDP-OH_PTrfase_TM_dom"/>
</dbReference>
<dbReference type="Gene3D" id="1.20.120.1760">
    <property type="match status" value="1"/>
</dbReference>
<keyword evidence="1 2" id="KW-0808">Transferase</keyword>
<name>A0A6I4YM11_9DEIO</name>
<evidence type="ECO:0000256" key="2">
    <source>
        <dbReference type="RuleBase" id="RU003750"/>
    </source>
</evidence>
<protein>
    <submittedName>
        <fullName evidence="3">CDP-alcohol phosphatidyltransferase family protein</fullName>
    </submittedName>
</protein>
<dbReference type="InterPro" id="IPR048254">
    <property type="entry name" value="CDP_ALCOHOL_P_TRANSF_CS"/>
</dbReference>
<dbReference type="EMBL" id="WVHK01000002">
    <property type="protein sequence ID" value="MXV18193.1"/>
    <property type="molecule type" value="Genomic_DNA"/>
</dbReference>
<sequence length="278" mass="29840">MESGLARTRKARPAREWAGERLFRPAAQLLVPPLARLNVNPQHVVLLHTAVGLYAALLIRRGERLRPALLLQVKTLLDGLDGQLARATGQTTETGRYLDTEGDLLVNLALNVAVLGRPGVPVTLLQSLILTVDFLWEREYRAARGEVFREGAAQAGDGPVVLGALQAVYSAYFVPQERALDHVFQSRLRRVTGSATPGAAQRQAYTPLTVNILSANLGLSTQFLLLGACVLAGRPHWYARSLGVQALALAGAQLWREAQVRAAGPDAPDPAGQPSSSG</sequence>
<dbReference type="GO" id="GO:0008654">
    <property type="term" value="P:phospholipid biosynthetic process"/>
    <property type="evidence" value="ECO:0007669"/>
    <property type="project" value="InterPro"/>
</dbReference>
<keyword evidence="4" id="KW-1185">Reference proteome</keyword>
<evidence type="ECO:0000256" key="1">
    <source>
        <dbReference type="ARBA" id="ARBA00022679"/>
    </source>
</evidence>
<dbReference type="Proteomes" id="UP000430519">
    <property type="component" value="Unassembled WGS sequence"/>
</dbReference>
<dbReference type="PROSITE" id="PS00379">
    <property type="entry name" value="CDP_ALCOHOL_P_TRANSF"/>
    <property type="match status" value="1"/>
</dbReference>
<reference evidence="3 4" key="1">
    <citation type="submission" date="2019-11" db="EMBL/GenBank/DDBJ databases">
        <title>Genome sequence of Deinococcus xianganensis Y35, AI-2 producing algicidal bacterium, isolated from lake water.</title>
        <authorList>
            <person name="Li Y."/>
        </authorList>
    </citation>
    <scope>NUCLEOTIDE SEQUENCE [LARGE SCALE GENOMIC DNA]</scope>
    <source>
        <strain evidence="3 4">Y35</strain>
    </source>
</reference>
<dbReference type="GO" id="GO:0016020">
    <property type="term" value="C:membrane"/>
    <property type="evidence" value="ECO:0007669"/>
    <property type="project" value="InterPro"/>
</dbReference>
<proteinExistence type="inferred from homology"/>